<comment type="similarity">
    <text evidence="1">Belongs to the indoleamine 2,3-dioxygenase family.</text>
</comment>
<keyword evidence="4" id="KW-0349">Heme</keyword>
<keyword evidence="2 4" id="KW-0479">Metal-binding</keyword>
<name>A0A369K6V0_HYPMA</name>
<dbReference type="PANTHER" id="PTHR28657">
    <property type="entry name" value="INDOLEAMINE 2,3-DIOXYGENASE"/>
    <property type="match status" value="1"/>
</dbReference>
<evidence type="ECO:0000313" key="6">
    <source>
        <dbReference type="Proteomes" id="UP000076154"/>
    </source>
</evidence>
<evidence type="ECO:0000313" key="5">
    <source>
        <dbReference type="EMBL" id="RDB29302.1"/>
    </source>
</evidence>
<dbReference type="PANTHER" id="PTHR28657:SF5">
    <property type="entry name" value="INDOLEAMINE 2,3-DIOXYGENASE"/>
    <property type="match status" value="1"/>
</dbReference>
<keyword evidence="6" id="KW-1185">Reference proteome</keyword>
<dbReference type="GO" id="GO:0005737">
    <property type="term" value="C:cytoplasm"/>
    <property type="evidence" value="ECO:0007669"/>
    <property type="project" value="TreeGrafter"/>
</dbReference>
<protein>
    <submittedName>
        <fullName evidence="5">Indoleamine 2,3-dioxygenase</fullName>
    </submittedName>
</protein>
<dbReference type="Pfam" id="PF01231">
    <property type="entry name" value="IDO"/>
    <property type="match status" value="1"/>
</dbReference>
<dbReference type="EMBL" id="LUEZ02000010">
    <property type="protein sequence ID" value="RDB29302.1"/>
    <property type="molecule type" value="Genomic_DNA"/>
</dbReference>
<proteinExistence type="inferred from homology"/>
<dbReference type="InterPro" id="IPR037217">
    <property type="entry name" value="Trp/Indoleamine_2_3_dOase-like"/>
</dbReference>
<reference evidence="5" key="1">
    <citation type="submission" date="2018-04" db="EMBL/GenBank/DDBJ databases">
        <title>Whole genome sequencing of Hypsizygus marmoreus.</title>
        <authorList>
            <person name="Choi I.-G."/>
            <person name="Min B."/>
            <person name="Kim J.-G."/>
            <person name="Kim S."/>
            <person name="Oh Y.-L."/>
            <person name="Kong W.-S."/>
            <person name="Park H."/>
            <person name="Jeong J."/>
            <person name="Song E.-S."/>
        </authorList>
    </citation>
    <scope>NUCLEOTIDE SEQUENCE [LARGE SCALE GENOMIC DNA]</scope>
    <source>
        <strain evidence="5">51987-8</strain>
    </source>
</reference>
<dbReference type="SUPFAM" id="SSF140959">
    <property type="entry name" value="Indolic compounds 2,3-dioxygenase-like"/>
    <property type="match status" value="1"/>
</dbReference>
<dbReference type="AlphaFoldDB" id="A0A369K6V0"/>
<evidence type="ECO:0000256" key="1">
    <source>
        <dbReference type="ARBA" id="ARBA00007119"/>
    </source>
</evidence>
<evidence type="ECO:0000256" key="4">
    <source>
        <dbReference type="PIRSR" id="PIRSR600898-1"/>
    </source>
</evidence>
<dbReference type="GO" id="GO:0033754">
    <property type="term" value="F:indoleamine 2,3-dioxygenase activity"/>
    <property type="evidence" value="ECO:0007669"/>
    <property type="project" value="TreeGrafter"/>
</dbReference>
<dbReference type="GO" id="GO:0020037">
    <property type="term" value="F:heme binding"/>
    <property type="evidence" value="ECO:0007669"/>
    <property type="project" value="InterPro"/>
</dbReference>
<dbReference type="GO" id="GO:0034354">
    <property type="term" value="P:'de novo' NAD+ biosynthetic process from L-tryptophan"/>
    <property type="evidence" value="ECO:0007669"/>
    <property type="project" value="TreeGrafter"/>
</dbReference>
<dbReference type="GO" id="GO:0046872">
    <property type="term" value="F:metal ion binding"/>
    <property type="evidence" value="ECO:0007669"/>
    <property type="project" value="UniProtKB-KW"/>
</dbReference>
<dbReference type="InParanoid" id="A0A369K6V0"/>
<keyword evidence="3 4" id="KW-0408">Iron</keyword>
<dbReference type="GO" id="GO:0019441">
    <property type="term" value="P:L-tryptophan catabolic process to kynurenine"/>
    <property type="evidence" value="ECO:0007669"/>
    <property type="project" value="InterPro"/>
</dbReference>
<gene>
    <name evidence="5" type="primary">BNA2_1</name>
    <name evidence="5" type="ORF">Hypma_014938</name>
</gene>
<feature type="binding site" description="proximal binding residue" evidence="4">
    <location>
        <position position="394"/>
    </location>
    <ligand>
        <name>heme b</name>
        <dbReference type="ChEBI" id="CHEBI:60344"/>
    </ligand>
    <ligandPart>
        <name>Fe</name>
        <dbReference type="ChEBI" id="CHEBI:18248"/>
    </ligandPart>
</feature>
<sequence>MVTLTTTRDAGSSPSFDIVKDGKAVLDLVDFDIHPLTGFLPPKAPITRLPSAWESWESVLDAAMEAKLQLATLRPGEEEVRKSESWRNRVRKLPVLPITELQQSEIALRRAHHILTYLLHIYVHTLPPDGEVSIPASISLPLLQVSAELDLPPVMSYSDDILYNWTLKSPSVDGIPTLTNLRTQTSFTGSIDEEAFYLAPARVELRGAEALRIMQDILRDSQSGDTECVAQSLQALTTVIKEMRQQLLDVREACNPDFFYRNIRPWLVGVDSGPTPRTWVFEGIEQDPSLKVPTELSGSSAAQSSLIQALDAFLGIDKLSGSHASSNASSASSLSSPFATRMRLYMPRRHRAFIHHLSSTSQPLRDLVTGTTDPALSEAYNATVQALKEFRDGHMIIVTLYIIGPSKKVAREEAEAQGKEVSVGELKGSAGGDLARLLKDFRDRTTEALLP</sequence>
<accession>A0A369K6V0</accession>
<comment type="caution">
    <text evidence="5">The sequence shown here is derived from an EMBL/GenBank/DDBJ whole genome shotgun (WGS) entry which is preliminary data.</text>
</comment>
<dbReference type="OrthoDB" id="540174at2759"/>
<dbReference type="InterPro" id="IPR000898">
    <property type="entry name" value="Indolamine_dOase"/>
</dbReference>
<dbReference type="Gene3D" id="1.20.58.480">
    <property type="match status" value="1"/>
</dbReference>
<dbReference type="STRING" id="39966.A0A369K6V0"/>
<dbReference type="Proteomes" id="UP000076154">
    <property type="component" value="Unassembled WGS sequence"/>
</dbReference>
<evidence type="ECO:0000256" key="3">
    <source>
        <dbReference type="ARBA" id="ARBA00023004"/>
    </source>
</evidence>
<evidence type="ECO:0000256" key="2">
    <source>
        <dbReference type="ARBA" id="ARBA00022723"/>
    </source>
</evidence>
<organism evidence="5 6">
    <name type="scientific">Hypsizygus marmoreus</name>
    <name type="common">White beech mushroom</name>
    <name type="synonym">Agaricus marmoreus</name>
    <dbReference type="NCBI Taxonomy" id="39966"/>
    <lineage>
        <taxon>Eukaryota</taxon>
        <taxon>Fungi</taxon>
        <taxon>Dikarya</taxon>
        <taxon>Basidiomycota</taxon>
        <taxon>Agaricomycotina</taxon>
        <taxon>Agaricomycetes</taxon>
        <taxon>Agaricomycetidae</taxon>
        <taxon>Agaricales</taxon>
        <taxon>Tricholomatineae</taxon>
        <taxon>Lyophyllaceae</taxon>
        <taxon>Hypsizygus</taxon>
    </lineage>
</organism>